<dbReference type="Pfam" id="PF01381">
    <property type="entry name" value="HTH_3"/>
    <property type="match status" value="1"/>
</dbReference>
<keyword evidence="2" id="KW-0175">Coiled coil</keyword>
<keyword evidence="1" id="KW-0238">DNA-binding</keyword>
<evidence type="ECO:0000256" key="3">
    <source>
        <dbReference type="SAM" id="Phobius"/>
    </source>
</evidence>
<keyword evidence="3" id="KW-0812">Transmembrane</keyword>
<name>A0ABQ6HEX8_9GAMM</name>
<dbReference type="InterPro" id="IPR001387">
    <property type="entry name" value="Cro/C1-type_HTH"/>
</dbReference>
<protein>
    <submittedName>
        <fullName evidence="5">XRE family transcriptional regulator</fullName>
    </submittedName>
</protein>
<dbReference type="PANTHER" id="PTHR46558:SF4">
    <property type="entry name" value="DNA-BIDING PHAGE PROTEIN"/>
    <property type="match status" value="1"/>
</dbReference>
<keyword evidence="6" id="KW-1185">Reference proteome</keyword>
<organism evidence="5 6">
    <name type="scientific">Thalassotalea loyana</name>
    <dbReference type="NCBI Taxonomy" id="280483"/>
    <lineage>
        <taxon>Bacteria</taxon>
        <taxon>Pseudomonadati</taxon>
        <taxon>Pseudomonadota</taxon>
        <taxon>Gammaproteobacteria</taxon>
        <taxon>Alteromonadales</taxon>
        <taxon>Colwelliaceae</taxon>
        <taxon>Thalassotalea</taxon>
    </lineage>
</organism>
<evidence type="ECO:0000313" key="6">
    <source>
        <dbReference type="Proteomes" id="UP001157134"/>
    </source>
</evidence>
<proteinExistence type="predicted"/>
<gene>
    <name evidence="5" type="ORF">tloyanaT_15440</name>
</gene>
<feature type="transmembrane region" description="Helical" evidence="3">
    <location>
        <begin position="116"/>
        <end position="139"/>
    </location>
</feature>
<dbReference type="RefSeq" id="WP_284297265.1">
    <property type="nucleotide sequence ID" value="NZ_BSSV01000003.1"/>
</dbReference>
<keyword evidence="3" id="KW-0472">Membrane</keyword>
<keyword evidence="3" id="KW-1133">Transmembrane helix</keyword>
<reference evidence="5 6" key="1">
    <citation type="submission" date="2023-03" db="EMBL/GenBank/DDBJ databases">
        <title>Thalassotalea loyana LMG 22536T draft genome sequence.</title>
        <authorList>
            <person name="Sawabe T."/>
        </authorList>
    </citation>
    <scope>NUCLEOTIDE SEQUENCE [LARGE SCALE GENOMIC DNA]</scope>
    <source>
        <strain evidence="5 6">LMG 22536</strain>
    </source>
</reference>
<dbReference type="CDD" id="cd00093">
    <property type="entry name" value="HTH_XRE"/>
    <property type="match status" value="1"/>
</dbReference>
<evidence type="ECO:0000256" key="1">
    <source>
        <dbReference type="ARBA" id="ARBA00023125"/>
    </source>
</evidence>
<dbReference type="Pfam" id="PF13239">
    <property type="entry name" value="2TM"/>
    <property type="match status" value="1"/>
</dbReference>
<evidence type="ECO:0000256" key="2">
    <source>
        <dbReference type="SAM" id="Coils"/>
    </source>
</evidence>
<comment type="caution">
    <text evidence="5">The sequence shown here is derived from an EMBL/GenBank/DDBJ whole genome shotgun (WGS) entry which is preliminary data.</text>
</comment>
<dbReference type="PANTHER" id="PTHR46558">
    <property type="entry name" value="TRACRIPTIONAL REGULATORY PROTEIN-RELATED-RELATED"/>
    <property type="match status" value="1"/>
</dbReference>
<feature type="coiled-coil region" evidence="2">
    <location>
        <begin position="53"/>
        <end position="81"/>
    </location>
</feature>
<dbReference type="Proteomes" id="UP001157134">
    <property type="component" value="Unassembled WGS sequence"/>
</dbReference>
<dbReference type="Gene3D" id="1.10.260.40">
    <property type="entry name" value="lambda repressor-like DNA-binding domains"/>
    <property type="match status" value="1"/>
</dbReference>
<accession>A0ABQ6HEX8</accession>
<sequence length="160" mass="18691">MPIRSLRQKHNWSQQQLAQMSGLNIRTIQRVEKGESVGLETMKSLAAVFEVDVDELRVKRKEAELDNQQALNEHKEAAEAEVRGKKQFYFLSSFLILTYVLFLLPNYNQGENLEVLIYLAVCYLFIIAAHAVVVFQPFGEKWEQKQIKRTIARYQKEDEQ</sequence>
<dbReference type="InterPro" id="IPR010982">
    <property type="entry name" value="Lambda_DNA-bd_dom_sf"/>
</dbReference>
<feature type="domain" description="HTH cro/C1-type" evidence="4">
    <location>
        <begin position="3"/>
        <end position="56"/>
    </location>
</feature>
<evidence type="ECO:0000259" key="4">
    <source>
        <dbReference type="PROSITE" id="PS50943"/>
    </source>
</evidence>
<dbReference type="SMART" id="SM00530">
    <property type="entry name" value="HTH_XRE"/>
    <property type="match status" value="1"/>
</dbReference>
<dbReference type="SUPFAM" id="SSF47413">
    <property type="entry name" value="lambda repressor-like DNA-binding domains"/>
    <property type="match status" value="1"/>
</dbReference>
<feature type="transmembrane region" description="Helical" evidence="3">
    <location>
        <begin position="88"/>
        <end position="104"/>
    </location>
</feature>
<dbReference type="EMBL" id="BSSV01000003">
    <property type="protein sequence ID" value="GLX85292.1"/>
    <property type="molecule type" value="Genomic_DNA"/>
</dbReference>
<evidence type="ECO:0000313" key="5">
    <source>
        <dbReference type="EMBL" id="GLX85292.1"/>
    </source>
</evidence>
<dbReference type="InterPro" id="IPR025698">
    <property type="entry name" value="2TM_dom"/>
</dbReference>
<dbReference type="PROSITE" id="PS50943">
    <property type="entry name" value="HTH_CROC1"/>
    <property type="match status" value="1"/>
</dbReference>